<dbReference type="OrthoDB" id="9805828at2"/>
<dbReference type="Gene3D" id="1.10.760.10">
    <property type="entry name" value="Cytochrome c-like domain"/>
    <property type="match status" value="1"/>
</dbReference>
<dbReference type="InterPro" id="IPR036909">
    <property type="entry name" value="Cyt_c-like_dom_sf"/>
</dbReference>
<gene>
    <name evidence="2" type="ordered locus">Acid_7249</name>
</gene>
<dbReference type="HOGENOM" id="CLU_2318610_0_0_0"/>
<accession>Q01QB0</accession>
<reference evidence="2" key="1">
    <citation type="submission" date="2006-10" db="EMBL/GenBank/DDBJ databases">
        <title>Complete sequence of Solibacter usitatus Ellin6076.</title>
        <authorList>
            <consortium name="US DOE Joint Genome Institute"/>
            <person name="Copeland A."/>
            <person name="Lucas S."/>
            <person name="Lapidus A."/>
            <person name="Barry K."/>
            <person name="Detter J.C."/>
            <person name="Glavina del Rio T."/>
            <person name="Hammon N."/>
            <person name="Israni S."/>
            <person name="Dalin E."/>
            <person name="Tice H."/>
            <person name="Pitluck S."/>
            <person name="Thompson L.S."/>
            <person name="Brettin T."/>
            <person name="Bruce D."/>
            <person name="Han C."/>
            <person name="Tapia R."/>
            <person name="Gilna P."/>
            <person name="Schmutz J."/>
            <person name="Larimer F."/>
            <person name="Land M."/>
            <person name="Hauser L."/>
            <person name="Kyrpides N."/>
            <person name="Mikhailova N."/>
            <person name="Janssen P.H."/>
            <person name="Kuske C.R."/>
            <person name="Richardson P."/>
        </authorList>
    </citation>
    <scope>NUCLEOTIDE SEQUENCE</scope>
    <source>
        <strain evidence="2">Ellin6076</strain>
    </source>
</reference>
<evidence type="ECO:0008006" key="3">
    <source>
        <dbReference type="Google" id="ProtNLM"/>
    </source>
</evidence>
<dbReference type="SUPFAM" id="SSF46626">
    <property type="entry name" value="Cytochrome c"/>
    <property type="match status" value="1"/>
</dbReference>
<dbReference type="STRING" id="234267.Acid_7249"/>
<dbReference type="InParanoid" id="Q01QB0"/>
<feature type="signal peptide" evidence="1">
    <location>
        <begin position="1"/>
        <end position="16"/>
    </location>
</feature>
<evidence type="ECO:0000313" key="2">
    <source>
        <dbReference type="EMBL" id="ABJ88160.1"/>
    </source>
</evidence>
<protein>
    <recommendedName>
        <fullName evidence="3">Quinohemoprotein amine dehydrogenase alpha subunit haem binding domain-containing protein</fullName>
    </recommendedName>
</protein>
<dbReference type="GO" id="GO:0009055">
    <property type="term" value="F:electron transfer activity"/>
    <property type="evidence" value="ECO:0007669"/>
    <property type="project" value="InterPro"/>
</dbReference>
<organism evidence="2">
    <name type="scientific">Solibacter usitatus (strain Ellin6076)</name>
    <dbReference type="NCBI Taxonomy" id="234267"/>
    <lineage>
        <taxon>Bacteria</taxon>
        <taxon>Pseudomonadati</taxon>
        <taxon>Acidobacteriota</taxon>
        <taxon>Terriglobia</taxon>
        <taxon>Bryobacterales</taxon>
        <taxon>Solibacteraceae</taxon>
        <taxon>Candidatus Solibacter</taxon>
    </lineage>
</organism>
<feature type="chain" id="PRO_5004162956" description="Quinohemoprotein amine dehydrogenase alpha subunit haem binding domain-containing protein" evidence="1">
    <location>
        <begin position="17"/>
        <end position="99"/>
    </location>
</feature>
<evidence type="ECO:0000256" key="1">
    <source>
        <dbReference type="SAM" id="SignalP"/>
    </source>
</evidence>
<dbReference type="GO" id="GO:0020037">
    <property type="term" value="F:heme binding"/>
    <property type="evidence" value="ECO:0007669"/>
    <property type="project" value="InterPro"/>
</dbReference>
<dbReference type="AlphaFoldDB" id="Q01QB0"/>
<sequence length="99" mass="10993" precursor="true">MRTTLILLAFTVAAFAADQAVIEKGMKEEQRTCVPCHSLRIIHSNRLSRAGWNKELDKMAGWGTKYSDRDAILEYLVANFGDDKPVAPPELTTDGAVKK</sequence>
<name>Q01QB0_SOLUE</name>
<dbReference type="KEGG" id="sus:Acid_7249"/>
<keyword evidence="1" id="KW-0732">Signal</keyword>
<dbReference type="EMBL" id="CP000473">
    <property type="protein sequence ID" value="ABJ88160.1"/>
    <property type="molecule type" value="Genomic_DNA"/>
</dbReference>
<proteinExistence type="predicted"/>